<proteinExistence type="predicted"/>
<dbReference type="Proteomes" id="UP000245207">
    <property type="component" value="Unassembled WGS sequence"/>
</dbReference>
<sequence length="173" mass="19186">MCTKICIAIKSATAAPSTPSSHRCLTTIAPPLTLIGSSKDETSLPGMVLNVKKSINFVDHFGFQHGVSGGRLECTIQNINMPNTIFMNQVRGFWRVKSHDMSDLCNVVNDLKENFISFKISHVDREGNSRADDQANMAVYLRNGEVQEEVIGDSPDFEPLQEWQLENLSSANQ</sequence>
<dbReference type="InterPro" id="IPR002156">
    <property type="entry name" value="RNaseH_domain"/>
</dbReference>
<dbReference type="OrthoDB" id="2016287at2759"/>
<evidence type="ECO:0000259" key="1">
    <source>
        <dbReference type="Pfam" id="PF13456"/>
    </source>
</evidence>
<dbReference type="GO" id="GO:0004523">
    <property type="term" value="F:RNA-DNA hybrid ribonuclease activity"/>
    <property type="evidence" value="ECO:0007669"/>
    <property type="project" value="InterPro"/>
</dbReference>
<dbReference type="Pfam" id="PF13456">
    <property type="entry name" value="RVT_3"/>
    <property type="match status" value="1"/>
</dbReference>
<dbReference type="STRING" id="35608.A0A2U1L4J6"/>
<reference evidence="2 3" key="1">
    <citation type="journal article" date="2018" name="Mol. Plant">
        <title>The genome of Artemisia annua provides insight into the evolution of Asteraceae family and artemisinin biosynthesis.</title>
        <authorList>
            <person name="Shen Q."/>
            <person name="Zhang L."/>
            <person name="Liao Z."/>
            <person name="Wang S."/>
            <person name="Yan T."/>
            <person name="Shi P."/>
            <person name="Liu M."/>
            <person name="Fu X."/>
            <person name="Pan Q."/>
            <person name="Wang Y."/>
            <person name="Lv Z."/>
            <person name="Lu X."/>
            <person name="Zhang F."/>
            <person name="Jiang W."/>
            <person name="Ma Y."/>
            <person name="Chen M."/>
            <person name="Hao X."/>
            <person name="Li L."/>
            <person name="Tang Y."/>
            <person name="Lv G."/>
            <person name="Zhou Y."/>
            <person name="Sun X."/>
            <person name="Brodelius P.E."/>
            <person name="Rose J.K.C."/>
            <person name="Tang K."/>
        </authorList>
    </citation>
    <scope>NUCLEOTIDE SEQUENCE [LARGE SCALE GENOMIC DNA]</scope>
    <source>
        <strain evidence="3">cv. Huhao1</strain>
        <tissue evidence="2">Leaf</tissue>
    </source>
</reference>
<dbReference type="EMBL" id="PKPP01011560">
    <property type="protein sequence ID" value="PWA43925.1"/>
    <property type="molecule type" value="Genomic_DNA"/>
</dbReference>
<gene>
    <name evidence="2" type="ORF">CTI12_AA531190</name>
</gene>
<name>A0A2U1L4J6_ARTAN</name>
<dbReference type="AlphaFoldDB" id="A0A2U1L4J6"/>
<comment type="caution">
    <text evidence="2">The sequence shown here is derived from an EMBL/GenBank/DDBJ whole genome shotgun (WGS) entry which is preliminary data.</text>
</comment>
<dbReference type="Gene3D" id="3.30.420.10">
    <property type="entry name" value="Ribonuclease H-like superfamily/Ribonuclease H"/>
    <property type="match status" value="1"/>
</dbReference>
<protein>
    <recommendedName>
        <fullName evidence="1">RNase H type-1 domain-containing protein</fullName>
    </recommendedName>
</protein>
<evidence type="ECO:0000313" key="3">
    <source>
        <dbReference type="Proteomes" id="UP000245207"/>
    </source>
</evidence>
<feature type="domain" description="RNase H type-1" evidence="1">
    <location>
        <begin position="87"/>
        <end position="138"/>
    </location>
</feature>
<dbReference type="InterPro" id="IPR036397">
    <property type="entry name" value="RNaseH_sf"/>
</dbReference>
<evidence type="ECO:0000313" key="2">
    <source>
        <dbReference type="EMBL" id="PWA43925.1"/>
    </source>
</evidence>
<dbReference type="GO" id="GO:0003676">
    <property type="term" value="F:nucleic acid binding"/>
    <property type="evidence" value="ECO:0007669"/>
    <property type="project" value="InterPro"/>
</dbReference>
<accession>A0A2U1L4J6</accession>
<keyword evidence="3" id="KW-1185">Reference proteome</keyword>
<organism evidence="2 3">
    <name type="scientific">Artemisia annua</name>
    <name type="common">Sweet wormwood</name>
    <dbReference type="NCBI Taxonomy" id="35608"/>
    <lineage>
        <taxon>Eukaryota</taxon>
        <taxon>Viridiplantae</taxon>
        <taxon>Streptophyta</taxon>
        <taxon>Embryophyta</taxon>
        <taxon>Tracheophyta</taxon>
        <taxon>Spermatophyta</taxon>
        <taxon>Magnoliopsida</taxon>
        <taxon>eudicotyledons</taxon>
        <taxon>Gunneridae</taxon>
        <taxon>Pentapetalae</taxon>
        <taxon>asterids</taxon>
        <taxon>campanulids</taxon>
        <taxon>Asterales</taxon>
        <taxon>Asteraceae</taxon>
        <taxon>Asteroideae</taxon>
        <taxon>Anthemideae</taxon>
        <taxon>Artemisiinae</taxon>
        <taxon>Artemisia</taxon>
    </lineage>
</organism>